<keyword evidence="2 6" id="KW-0813">Transport</keyword>
<evidence type="ECO:0000313" key="8">
    <source>
        <dbReference type="Proteomes" id="UP000636709"/>
    </source>
</evidence>
<dbReference type="GO" id="GO:0016020">
    <property type="term" value="C:membrane"/>
    <property type="evidence" value="ECO:0007669"/>
    <property type="project" value="UniProtKB-SubCell"/>
</dbReference>
<organism evidence="7 8">
    <name type="scientific">Digitaria exilis</name>
    <dbReference type="NCBI Taxonomy" id="1010633"/>
    <lineage>
        <taxon>Eukaryota</taxon>
        <taxon>Viridiplantae</taxon>
        <taxon>Streptophyta</taxon>
        <taxon>Embryophyta</taxon>
        <taxon>Tracheophyta</taxon>
        <taxon>Spermatophyta</taxon>
        <taxon>Magnoliopsida</taxon>
        <taxon>Liliopsida</taxon>
        <taxon>Poales</taxon>
        <taxon>Poaceae</taxon>
        <taxon>PACMAD clade</taxon>
        <taxon>Panicoideae</taxon>
        <taxon>Panicodae</taxon>
        <taxon>Paniceae</taxon>
        <taxon>Anthephorinae</taxon>
        <taxon>Digitaria</taxon>
    </lineage>
</organism>
<gene>
    <name evidence="7" type="ORF">HU200_025605</name>
</gene>
<evidence type="ECO:0000256" key="6">
    <source>
        <dbReference type="RuleBase" id="RU368015"/>
    </source>
</evidence>
<feature type="transmembrane region" description="Helical" evidence="6">
    <location>
        <begin position="260"/>
        <end position="277"/>
    </location>
</feature>
<feature type="transmembrane region" description="Helical" evidence="6">
    <location>
        <begin position="174"/>
        <end position="197"/>
    </location>
</feature>
<evidence type="ECO:0000256" key="3">
    <source>
        <dbReference type="ARBA" id="ARBA00022692"/>
    </source>
</evidence>
<dbReference type="OrthoDB" id="1865379at2759"/>
<sequence length="360" mass="38261">MQLIGNNAPTALRSWLSPPVVFSAFFVLLGAPGTLLLRLYFVHGGRRLWLSTLIQVSGWPLLLPPLCVSLLLRRGRAAAGDHLLPHRITAAIAALGGAFVVACFAYSLGSQAVPLSTSSLLQTIQLTSTAFSAFLFAGLRFTPFSVNAIVLLTVGSAVLGVGPSSEKTAGEGSTAYWTGFFECMASAALLGFVLPLVEVAMSKYGRRTAREAPPSYATVMQIQVVMGVTGTAVCLVGMAVTEDFQAMPREAAMFGLGESSYYLVLIFGAVSFQLFNLGTMGLIICSSSLLAGIMVALVLPLSEVLAVIFLREKFDGVKGIALVLSLWGFVCYLYGEREHKKVAEGNADMKSITWPLIATC</sequence>
<protein>
    <recommendedName>
        <fullName evidence="6">Probable purine permease</fullName>
    </recommendedName>
</protein>
<feature type="transmembrane region" description="Helical" evidence="6">
    <location>
        <begin position="84"/>
        <end position="108"/>
    </location>
</feature>
<dbReference type="InterPro" id="IPR030182">
    <property type="entry name" value="PUP_plant"/>
</dbReference>
<keyword evidence="4 6" id="KW-1133">Transmembrane helix</keyword>
<name>A0A835C0E2_9POAL</name>
<proteinExistence type="inferred from homology"/>
<keyword evidence="3 6" id="KW-0812">Transmembrane</keyword>
<dbReference type="GO" id="GO:0005345">
    <property type="term" value="F:purine nucleobase transmembrane transporter activity"/>
    <property type="evidence" value="ECO:0007669"/>
    <property type="project" value="UniProtKB-UniRule"/>
</dbReference>
<comment type="subcellular location">
    <subcellularLocation>
        <location evidence="6">Membrane</location>
        <topology evidence="6">Multi-pass membrane protein</topology>
    </subcellularLocation>
</comment>
<reference evidence="7" key="1">
    <citation type="submission" date="2020-07" db="EMBL/GenBank/DDBJ databases">
        <title>Genome sequence and genetic diversity analysis of an under-domesticated orphan crop, white fonio (Digitaria exilis).</title>
        <authorList>
            <person name="Bennetzen J.L."/>
            <person name="Chen S."/>
            <person name="Ma X."/>
            <person name="Wang X."/>
            <person name="Yssel A.E.J."/>
            <person name="Chaluvadi S.R."/>
            <person name="Johnson M."/>
            <person name="Gangashetty P."/>
            <person name="Hamidou F."/>
            <person name="Sanogo M.D."/>
            <person name="Zwaenepoel A."/>
            <person name="Wallace J."/>
            <person name="Van De Peer Y."/>
            <person name="Van Deynze A."/>
        </authorList>
    </citation>
    <scope>NUCLEOTIDE SEQUENCE</scope>
    <source>
        <tissue evidence="7">Leaves</tissue>
    </source>
</reference>
<dbReference type="PANTHER" id="PTHR31376">
    <property type="entry name" value="OS09G0467300 PROTEIN-RELATED"/>
    <property type="match status" value="1"/>
</dbReference>
<dbReference type="GO" id="GO:0015211">
    <property type="term" value="F:purine nucleoside transmembrane transporter activity"/>
    <property type="evidence" value="ECO:0007669"/>
    <property type="project" value="UniProtKB-UniRule"/>
</dbReference>
<dbReference type="AlphaFoldDB" id="A0A835C0E2"/>
<evidence type="ECO:0000256" key="4">
    <source>
        <dbReference type="ARBA" id="ARBA00022989"/>
    </source>
</evidence>
<dbReference type="Pfam" id="PF16913">
    <property type="entry name" value="PUNUT"/>
    <property type="match status" value="1"/>
</dbReference>
<feature type="transmembrane region" description="Helical" evidence="6">
    <location>
        <begin position="218"/>
        <end position="240"/>
    </location>
</feature>
<feature type="transmembrane region" description="Helical" evidence="6">
    <location>
        <begin position="316"/>
        <end position="335"/>
    </location>
</feature>
<comment type="caution">
    <text evidence="6">Lacks conserved residue(s) required for the propagation of feature annotation.</text>
</comment>
<dbReference type="EMBL" id="JACEFO010001712">
    <property type="protein sequence ID" value="KAF8718120.1"/>
    <property type="molecule type" value="Genomic_DNA"/>
</dbReference>
<evidence type="ECO:0000256" key="5">
    <source>
        <dbReference type="ARBA" id="ARBA00023136"/>
    </source>
</evidence>
<comment type="similarity">
    <text evidence="1 6">Belongs to the purine permeases (TC 2.A.7.14) family.</text>
</comment>
<feature type="transmembrane region" description="Helical" evidence="6">
    <location>
        <begin position="120"/>
        <end position="137"/>
    </location>
</feature>
<feature type="transmembrane region" description="Helical" evidence="6">
    <location>
        <begin position="289"/>
        <end position="310"/>
    </location>
</feature>
<keyword evidence="8" id="KW-1185">Reference proteome</keyword>
<dbReference type="PANTHER" id="PTHR31376:SF61">
    <property type="entry name" value="PURINE PERMEASE-RELATED"/>
    <property type="match status" value="1"/>
</dbReference>
<keyword evidence="5 6" id="KW-0472">Membrane</keyword>
<evidence type="ECO:0000256" key="2">
    <source>
        <dbReference type="ARBA" id="ARBA00022448"/>
    </source>
</evidence>
<feature type="transmembrane region" description="Helical" evidence="6">
    <location>
        <begin position="144"/>
        <end position="162"/>
    </location>
</feature>
<evidence type="ECO:0000256" key="1">
    <source>
        <dbReference type="ARBA" id="ARBA00006213"/>
    </source>
</evidence>
<feature type="transmembrane region" description="Helical" evidence="6">
    <location>
        <begin position="20"/>
        <end position="42"/>
    </location>
</feature>
<evidence type="ECO:0000313" key="7">
    <source>
        <dbReference type="EMBL" id="KAF8718120.1"/>
    </source>
</evidence>
<comment type="caution">
    <text evidence="7">The sequence shown here is derived from an EMBL/GenBank/DDBJ whole genome shotgun (WGS) entry which is preliminary data.</text>
</comment>
<accession>A0A835C0E2</accession>
<dbReference type="Proteomes" id="UP000636709">
    <property type="component" value="Unassembled WGS sequence"/>
</dbReference>